<dbReference type="EMBL" id="QLAG01000015">
    <property type="protein sequence ID" value="TLX63038.1"/>
    <property type="molecule type" value="Genomic_DNA"/>
</dbReference>
<dbReference type="Proteomes" id="UP000306753">
    <property type="component" value="Unassembled WGS sequence"/>
</dbReference>
<evidence type="ECO:0000313" key="2">
    <source>
        <dbReference type="Proteomes" id="UP000306753"/>
    </source>
</evidence>
<proteinExistence type="predicted"/>
<evidence type="ECO:0000313" key="1">
    <source>
        <dbReference type="EMBL" id="TLX63038.1"/>
    </source>
</evidence>
<keyword evidence="2" id="KW-1185">Reference proteome</keyword>
<dbReference type="AlphaFoldDB" id="A0A5R9QDS1"/>
<organism evidence="1 2">
    <name type="scientific">Stutzerimonas nosocomialis</name>
    <dbReference type="NCBI Taxonomy" id="1056496"/>
    <lineage>
        <taxon>Bacteria</taxon>
        <taxon>Pseudomonadati</taxon>
        <taxon>Pseudomonadota</taxon>
        <taxon>Gammaproteobacteria</taxon>
        <taxon>Pseudomonadales</taxon>
        <taxon>Pseudomonadaceae</taxon>
        <taxon>Stutzerimonas</taxon>
    </lineage>
</organism>
<dbReference type="RefSeq" id="WP_138411974.1">
    <property type="nucleotide sequence ID" value="NZ_QLAG01000015.1"/>
</dbReference>
<gene>
    <name evidence="1" type="ORF">DN820_13555</name>
</gene>
<comment type="caution">
    <text evidence="1">The sequence shown here is derived from an EMBL/GenBank/DDBJ whole genome shotgun (WGS) entry which is preliminary data.</text>
</comment>
<protein>
    <submittedName>
        <fullName evidence="1">Uncharacterized protein</fullName>
    </submittedName>
</protein>
<name>A0A5R9QDS1_9GAMM</name>
<reference evidence="1 2" key="1">
    <citation type="journal article" date="2017" name="Eur. J. Clin. Microbiol. Infect. Dis.">
        <title>Uncommonly isolated clinical Pseudomonas: identification and phylogenetic assignation.</title>
        <authorList>
            <person name="Mulet M."/>
            <person name="Gomila M."/>
            <person name="Ramirez A."/>
            <person name="Cardew S."/>
            <person name="Moore E.R."/>
            <person name="Lalucat J."/>
            <person name="Garcia-Valdes E."/>
        </authorList>
    </citation>
    <scope>NUCLEOTIDE SEQUENCE [LARGE SCALE GENOMIC DNA]</scope>
    <source>
        <strain evidence="1 2">SD129</strain>
    </source>
</reference>
<accession>A0A5R9QDS1</accession>
<sequence length="142" mass="16606">MESESIVYGCIRDWPSADDEQRRQRRLANLRALEQLPQGEGWPFIGREMFSFCLQEEIGLYQTQVIHFGASYRAVEYEWALWVENFEALLKQLYWTGAVVHLETELNGTHTFRWETDSGSHSPNDSSLRMRCSWERESGLVG</sequence>